<organism evidence="1">
    <name type="scientific">marine sediment metagenome</name>
    <dbReference type="NCBI Taxonomy" id="412755"/>
    <lineage>
        <taxon>unclassified sequences</taxon>
        <taxon>metagenomes</taxon>
        <taxon>ecological metagenomes</taxon>
    </lineage>
</organism>
<name>A0A0F9J7F7_9ZZZZ</name>
<dbReference type="AlphaFoldDB" id="A0A0F9J7F7"/>
<proteinExistence type="predicted"/>
<evidence type="ECO:0000313" key="1">
    <source>
        <dbReference type="EMBL" id="KKM34715.1"/>
    </source>
</evidence>
<comment type="caution">
    <text evidence="1">The sequence shown here is derived from an EMBL/GenBank/DDBJ whole genome shotgun (WGS) entry which is preliminary data.</text>
</comment>
<gene>
    <name evidence="1" type="ORF">LCGC14_1565150</name>
</gene>
<protein>
    <submittedName>
        <fullName evidence="1">Uncharacterized protein</fullName>
    </submittedName>
</protein>
<dbReference type="EMBL" id="LAZR01012133">
    <property type="protein sequence ID" value="KKM34715.1"/>
    <property type="molecule type" value="Genomic_DNA"/>
</dbReference>
<reference evidence="1" key="1">
    <citation type="journal article" date="2015" name="Nature">
        <title>Complex archaea that bridge the gap between prokaryotes and eukaryotes.</title>
        <authorList>
            <person name="Spang A."/>
            <person name="Saw J.H."/>
            <person name="Jorgensen S.L."/>
            <person name="Zaremba-Niedzwiedzka K."/>
            <person name="Martijn J."/>
            <person name="Lind A.E."/>
            <person name="van Eijk R."/>
            <person name="Schleper C."/>
            <person name="Guy L."/>
            <person name="Ettema T.J."/>
        </authorList>
    </citation>
    <scope>NUCLEOTIDE SEQUENCE</scope>
</reference>
<accession>A0A0F9J7F7</accession>
<sequence length="102" mass="11531">MHLDMDRATAQEFVALEQTDMGITLLDWIYTLGEDRKNRLASHRGITSIPEIWHDQGFISGVLAVGQIFQVAQELVKTEDDEIVVEVPDPAYEGASSYQPRR</sequence>